<evidence type="ECO:0000256" key="9">
    <source>
        <dbReference type="ARBA" id="ARBA00022840"/>
    </source>
</evidence>
<organism evidence="15 16">
    <name type="scientific">Siminovitchia thermophila</name>
    <dbReference type="NCBI Taxonomy" id="1245522"/>
    <lineage>
        <taxon>Bacteria</taxon>
        <taxon>Bacillati</taxon>
        <taxon>Bacillota</taxon>
        <taxon>Bacilli</taxon>
        <taxon>Bacillales</taxon>
        <taxon>Bacillaceae</taxon>
        <taxon>Siminovitchia</taxon>
    </lineage>
</organism>
<dbReference type="InterPro" id="IPR036890">
    <property type="entry name" value="HATPase_C_sf"/>
</dbReference>
<keyword evidence="11" id="KW-0902">Two-component regulatory system</keyword>
<name>A0ABS2R824_9BACI</name>
<keyword evidence="12 13" id="KW-0472">Membrane</keyword>
<feature type="transmembrane region" description="Helical" evidence="13">
    <location>
        <begin position="34"/>
        <end position="54"/>
    </location>
</feature>
<dbReference type="InterPro" id="IPR003594">
    <property type="entry name" value="HATPase_dom"/>
</dbReference>
<keyword evidence="4" id="KW-1003">Cell membrane</keyword>
<comment type="catalytic activity">
    <reaction evidence="1">
        <text>ATP + protein L-histidine = ADP + protein N-phospho-L-histidine.</text>
        <dbReference type="EC" id="2.7.13.3"/>
    </reaction>
</comment>
<dbReference type="InterPro" id="IPR004358">
    <property type="entry name" value="Sig_transdc_His_kin-like_C"/>
</dbReference>
<evidence type="ECO:0000256" key="1">
    <source>
        <dbReference type="ARBA" id="ARBA00000085"/>
    </source>
</evidence>
<dbReference type="SMART" id="SM00387">
    <property type="entry name" value="HATPase_c"/>
    <property type="match status" value="1"/>
</dbReference>
<accession>A0ABS2R824</accession>
<dbReference type="EMBL" id="JAFBFH010000013">
    <property type="protein sequence ID" value="MBM7715284.1"/>
    <property type="molecule type" value="Genomic_DNA"/>
</dbReference>
<evidence type="ECO:0000256" key="13">
    <source>
        <dbReference type="SAM" id="Phobius"/>
    </source>
</evidence>
<dbReference type="Pfam" id="PF02518">
    <property type="entry name" value="HATPase_c"/>
    <property type="match status" value="1"/>
</dbReference>
<evidence type="ECO:0000313" key="16">
    <source>
        <dbReference type="Proteomes" id="UP000823485"/>
    </source>
</evidence>
<reference evidence="15 16" key="1">
    <citation type="submission" date="2021-01" db="EMBL/GenBank/DDBJ databases">
        <title>Genomic Encyclopedia of Type Strains, Phase IV (KMG-IV): sequencing the most valuable type-strain genomes for metagenomic binning, comparative biology and taxonomic classification.</title>
        <authorList>
            <person name="Goeker M."/>
        </authorList>
    </citation>
    <scope>NUCLEOTIDE SEQUENCE [LARGE SCALE GENOMIC DNA]</scope>
    <source>
        <strain evidence="15 16">DSM 105453</strain>
    </source>
</reference>
<evidence type="ECO:0000256" key="4">
    <source>
        <dbReference type="ARBA" id="ARBA00022475"/>
    </source>
</evidence>
<feature type="domain" description="Histidine kinase" evidence="14">
    <location>
        <begin position="120"/>
        <end position="323"/>
    </location>
</feature>
<evidence type="ECO:0000256" key="2">
    <source>
        <dbReference type="ARBA" id="ARBA00004651"/>
    </source>
</evidence>
<dbReference type="PROSITE" id="PS50109">
    <property type="entry name" value="HIS_KIN"/>
    <property type="match status" value="1"/>
</dbReference>
<proteinExistence type="predicted"/>
<evidence type="ECO:0000256" key="6">
    <source>
        <dbReference type="ARBA" id="ARBA00022692"/>
    </source>
</evidence>
<feature type="transmembrane region" description="Helical" evidence="13">
    <location>
        <begin position="9"/>
        <end position="28"/>
    </location>
</feature>
<keyword evidence="10 13" id="KW-1133">Transmembrane helix</keyword>
<dbReference type="InterPro" id="IPR005467">
    <property type="entry name" value="His_kinase_dom"/>
</dbReference>
<evidence type="ECO:0000256" key="10">
    <source>
        <dbReference type="ARBA" id="ARBA00022989"/>
    </source>
</evidence>
<keyword evidence="9" id="KW-0067">ATP-binding</keyword>
<evidence type="ECO:0000256" key="12">
    <source>
        <dbReference type="ARBA" id="ARBA00023136"/>
    </source>
</evidence>
<keyword evidence="5" id="KW-0808">Transferase</keyword>
<sequence length="323" mass="37550">MKLFIRDHIPFMFVVIVQLLAVLFIIWLDGYRHISVAIYALFIGLFIFGCYLLYRYISHKAFYERLSSSLHYLEEVNQTYGDAPLPVALGNLLKSQYVYYINRLNSYEEQRNTHATFINQWVHQMKTPLSVIELLVQEEDNPQFSSIREEAYKIGKGLEMVLYAARLDTFEHDFKVERVSLKKLALQSVHENKRLFIKSHVYPEVKMTDDLIVESDQKWMTFILNQLITNAVKYSGESNKKVIVAGFHCDKGICLEIRDQGIGIPKTDIKRVFHPFYTGENGRIYRESTGMGLYLAKEVCERLGHHIDIESEVGVGTTVRITF</sequence>
<protein>
    <recommendedName>
        <fullName evidence="3">histidine kinase</fullName>
        <ecNumber evidence="3">2.7.13.3</ecNumber>
    </recommendedName>
</protein>
<evidence type="ECO:0000256" key="3">
    <source>
        <dbReference type="ARBA" id="ARBA00012438"/>
    </source>
</evidence>
<dbReference type="PRINTS" id="PR00344">
    <property type="entry name" value="BCTRLSENSOR"/>
</dbReference>
<dbReference type="SUPFAM" id="SSF55874">
    <property type="entry name" value="ATPase domain of HSP90 chaperone/DNA topoisomerase II/histidine kinase"/>
    <property type="match status" value="1"/>
</dbReference>
<keyword evidence="7" id="KW-0547">Nucleotide-binding</keyword>
<evidence type="ECO:0000256" key="7">
    <source>
        <dbReference type="ARBA" id="ARBA00022741"/>
    </source>
</evidence>
<evidence type="ECO:0000256" key="11">
    <source>
        <dbReference type="ARBA" id="ARBA00023012"/>
    </source>
</evidence>
<dbReference type="Gene3D" id="3.30.565.10">
    <property type="entry name" value="Histidine kinase-like ATPase, C-terminal domain"/>
    <property type="match status" value="1"/>
</dbReference>
<evidence type="ECO:0000259" key="14">
    <source>
        <dbReference type="PROSITE" id="PS50109"/>
    </source>
</evidence>
<keyword evidence="16" id="KW-1185">Reference proteome</keyword>
<comment type="caution">
    <text evidence="15">The sequence shown here is derived from an EMBL/GenBank/DDBJ whole genome shotgun (WGS) entry which is preliminary data.</text>
</comment>
<dbReference type="EC" id="2.7.13.3" evidence="3"/>
<dbReference type="InterPro" id="IPR050351">
    <property type="entry name" value="BphY/WalK/GraS-like"/>
</dbReference>
<keyword evidence="8 15" id="KW-0418">Kinase</keyword>
<evidence type="ECO:0000313" key="15">
    <source>
        <dbReference type="EMBL" id="MBM7715284.1"/>
    </source>
</evidence>
<dbReference type="RefSeq" id="WP_205179310.1">
    <property type="nucleotide sequence ID" value="NZ_JAFBFH010000013.1"/>
</dbReference>
<dbReference type="PANTHER" id="PTHR45453">
    <property type="entry name" value="PHOSPHATE REGULON SENSOR PROTEIN PHOR"/>
    <property type="match status" value="1"/>
</dbReference>
<dbReference type="Proteomes" id="UP000823485">
    <property type="component" value="Unassembled WGS sequence"/>
</dbReference>
<evidence type="ECO:0000256" key="5">
    <source>
        <dbReference type="ARBA" id="ARBA00022679"/>
    </source>
</evidence>
<dbReference type="GO" id="GO:0016301">
    <property type="term" value="F:kinase activity"/>
    <property type="evidence" value="ECO:0007669"/>
    <property type="project" value="UniProtKB-KW"/>
</dbReference>
<evidence type="ECO:0000256" key="8">
    <source>
        <dbReference type="ARBA" id="ARBA00022777"/>
    </source>
</evidence>
<dbReference type="PANTHER" id="PTHR45453:SF2">
    <property type="entry name" value="HISTIDINE KINASE"/>
    <property type="match status" value="1"/>
</dbReference>
<gene>
    <name evidence="15" type="ORF">JOC94_002271</name>
</gene>
<comment type="subcellular location">
    <subcellularLocation>
        <location evidence="2">Cell membrane</location>
        <topology evidence="2">Multi-pass membrane protein</topology>
    </subcellularLocation>
</comment>
<keyword evidence="6 13" id="KW-0812">Transmembrane</keyword>